<proteinExistence type="predicted"/>
<evidence type="ECO:0000313" key="5">
    <source>
        <dbReference type="Proteomes" id="UP000627446"/>
    </source>
</evidence>
<evidence type="ECO:0000256" key="2">
    <source>
        <dbReference type="ARBA" id="ARBA00022643"/>
    </source>
</evidence>
<keyword evidence="1" id="KW-0285">Flavoprotein</keyword>
<organism evidence="4 5">
    <name type="scientific">Undibacterium nitidum</name>
    <dbReference type="NCBI Taxonomy" id="2762298"/>
    <lineage>
        <taxon>Bacteria</taxon>
        <taxon>Pseudomonadati</taxon>
        <taxon>Pseudomonadota</taxon>
        <taxon>Betaproteobacteria</taxon>
        <taxon>Burkholderiales</taxon>
        <taxon>Oxalobacteraceae</taxon>
        <taxon>Undibacterium</taxon>
    </lineage>
</organism>
<dbReference type="AlphaFoldDB" id="A0A923HPM3"/>
<dbReference type="Proteomes" id="UP000627446">
    <property type="component" value="Unassembled WGS sequence"/>
</dbReference>
<name>A0A923HPM3_9BURK</name>
<keyword evidence="5" id="KW-1185">Reference proteome</keyword>
<dbReference type="Gene3D" id="3.40.50.360">
    <property type="match status" value="1"/>
</dbReference>
<dbReference type="EMBL" id="JACOFZ010000001">
    <property type="protein sequence ID" value="MBC3880955.1"/>
    <property type="molecule type" value="Genomic_DNA"/>
</dbReference>
<dbReference type="PANTHER" id="PTHR43278:SF4">
    <property type="entry name" value="NAD(P)H-DEPENDENT FMN-CONTAINING OXIDOREDUCTASE YWQN-RELATED"/>
    <property type="match status" value="1"/>
</dbReference>
<dbReference type="InterPro" id="IPR003680">
    <property type="entry name" value="Flavodoxin_fold"/>
</dbReference>
<comment type="caution">
    <text evidence="4">The sequence shown here is derived from an EMBL/GenBank/DDBJ whole genome shotgun (WGS) entry which is preliminary data.</text>
</comment>
<gene>
    <name evidence="4" type="ORF">H8K36_06190</name>
</gene>
<evidence type="ECO:0000313" key="4">
    <source>
        <dbReference type="EMBL" id="MBC3880955.1"/>
    </source>
</evidence>
<evidence type="ECO:0000256" key="1">
    <source>
        <dbReference type="ARBA" id="ARBA00022630"/>
    </source>
</evidence>
<accession>A0A923HPM3</accession>
<protein>
    <submittedName>
        <fullName evidence="4">NAD(P)H-dependent oxidoreductase</fullName>
    </submittedName>
</protein>
<sequence>MRSDNSNPRHFVFLLASTRANGNSEQLARHAASYLPKDTKQSWIRLQDYAMPAFTDIRHEGDGSYAAPEGAAKDLLELTLSATDLVFVTPLYWYSLPTLAKHYLDHWSGWMRVPGLQFREQMQGRRFWNITVTADQDQSYAHGLVESLRHTAGYMQMEWQGSLIGYGNRPGDVMDDSQSVEQARRYFVAT</sequence>
<evidence type="ECO:0000259" key="3">
    <source>
        <dbReference type="Pfam" id="PF02525"/>
    </source>
</evidence>
<dbReference type="InterPro" id="IPR029039">
    <property type="entry name" value="Flavoprotein-like_sf"/>
</dbReference>
<dbReference type="PANTHER" id="PTHR43278">
    <property type="entry name" value="NAD(P)H-DEPENDENT FMN-CONTAINING OXIDOREDUCTASE YWQN-RELATED"/>
    <property type="match status" value="1"/>
</dbReference>
<dbReference type="InterPro" id="IPR051796">
    <property type="entry name" value="ISF_SsuE-like"/>
</dbReference>
<dbReference type="Pfam" id="PF02525">
    <property type="entry name" value="Flavodoxin_2"/>
    <property type="match status" value="1"/>
</dbReference>
<dbReference type="RefSeq" id="WP_186914587.1">
    <property type="nucleotide sequence ID" value="NZ_JACOFZ010000001.1"/>
</dbReference>
<dbReference type="SUPFAM" id="SSF52218">
    <property type="entry name" value="Flavoproteins"/>
    <property type="match status" value="1"/>
</dbReference>
<reference evidence="4" key="1">
    <citation type="submission" date="2020-08" db="EMBL/GenBank/DDBJ databases">
        <title>Novel species isolated from subtropical streams in China.</title>
        <authorList>
            <person name="Lu H."/>
        </authorList>
    </citation>
    <scope>NUCLEOTIDE SEQUENCE</scope>
    <source>
        <strain evidence="4">LX22W</strain>
    </source>
</reference>
<feature type="domain" description="Flavodoxin-like fold" evidence="3">
    <location>
        <begin position="12"/>
        <end position="185"/>
    </location>
</feature>
<keyword evidence="2" id="KW-0288">FMN</keyword>